<feature type="signal peptide" evidence="2">
    <location>
        <begin position="1"/>
        <end position="47"/>
    </location>
</feature>
<keyword evidence="2" id="KW-0732">Signal</keyword>
<dbReference type="InterPro" id="IPR014895">
    <property type="entry name" value="Alginate_lyase_2"/>
</dbReference>
<reference evidence="5" key="1">
    <citation type="submission" date="2023-07" db="EMBL/GenBank/DDBJ databases">
        <title>30 novel species of actinomycetes from the DSMZ collection.</title>
        <authorList>
            <person name="Nouioui I."/>
        </authorList>
    </citation>
    <scope>NUCLEOTIDE SEQUENCE [LARGE SCALE GENOMIC DNA]</scope>
    <source>
        <strain evidence="5">DSM 44915</strain>
    </source>
</reference>
<dbReference type="InterPro" id="IPR013320">
    <property type="entry name" value="ConA-like_dom_sf"/>
</dbReference>
<keyword evidence="5" id="KW-1185">Reference proteome</keyword>
<evidence type="ECO:0000259" key="3">
    <source>
        <dbReference type="Pfam" id="PF08787"/>
    </source>
</evidence>
<feature type="domain" description="Alginate lyase 2" evidence="3">
    <location>
        <begin position="71"/>
        <end position="289"/>
    </location>
</feature>
<feature type="chain" id="PRO_5047022329" evidence="2">
    <location>
        <begin position="48"/>
        <end position="291"/>
    </location>
</feature>
<dbReference type="EMBL" id="JAVREO010000011">
    <property type="protein sequence ID" value="MDT0268560.1"/>
    <property type="molecule type" value="Genomic_DNA"/>
</dbReference>
<feature type="region of interest" description="Disordered" evidence="1">
    <location>
        <begin position="44"/>
        <end position="68"/>
    </location>
</feature>
<dbReference type="Pfam" id="PF08787">
    <property type="entry name" value="Alginate_lyase2"/>
    <property type="match status" value="1"/>
</dbReference>
<evidence type="ECO:0000313" key="4">
    <source>
        <dbReference type="EMBL" id="MDT0268560.1"/>
    </source>
</evidence>
<evidence type="ECO:0000256" key="2">
    <source>
        <dbReference type="SAM" id="SignalP"/>
    </source>
</evidence>
<dbReference type="RefSeq" id="WP_311668644.1">
    <property type="nucleotide sequence ID" value="NZ_JAVREO010000011.1"/>
</dbReference>
<accession>A0ABU2JU96</accession>
<dbReference type="Gene3D" id="2.60.120.200">
    <property type="match status" value="1"/>
</dbReference>
<keyword evidence="4" id="KW-0456">Lyase</keyword>
<protein>
    <submittedName>
        <fullName evidence="4">Polysaccharide lyase family 7 protein</fullName>
    </submittedName>
</protein>
<dbReference type="SUPFAM" id="SSF49899">
    <property type="entry name" value="Concanavalin A-like lectins/glucanases"/>
    <property type="match status" value="1"/>
</dbReference>
<proteinExistence type="predicted"/>
<dbReference type="Proteomes" id="UP001183410">
    <property type="component" value="Unassembled WGS sequence"/>
</dbReference>
<evidence type="ECO:0000256" key="1">
    <source>
        <dbReference type="SAM" id="MobiDB-lite"/>
    </source>
</evidence>
<feature type="region of interest" description="Disordered" evidence="1">
    <location>
        <begin position="1"/>
        <end position="20"/>
    </location>
</feature>
<comment type="caution">
    <text evidence="4">The sequence shown here is derived from an EMBL/GenBank/DDBJ whole genome shotgun (WGS) entry which is preliminary data.</text>
</comment>
<sequence length="291" mass="31204">MTRGRPTGPRRRAVGAPAPGPLAAGLGALTAAAAVTLAVPTAAPATAAPATAAPAAVPAGERAADRPADVLDLDDWKITLPIGEDGEDGEDDRPLEIFQPELADYAHASYFRVSDDGDAVRFRAPVNGVTTSGSSYPRAELREMEPGGEDETEWSATSGTHTMTVREAFTHLPAERPYLVGAQIHGGDDDVTVVRLEGTELWITEGDTRHHHLITDDYELGTVFEVTYVVADGEIEVYYNGELETTLEHTDPTNYFKAGAYTQANCDNSAPCDEDNYGEVEIHELTITHEE</sequence>
<name>A0ABU2JU96_9ACTN</name>
<dbReference type="GO" id="GO:0016829">
    <property type="term" value="F:lyase activity"/>
    <property type="evidence" value="ECO:0007669"/>
    <property type="project" value="UniProtKB-KW"/>
</dbReference>
<organism evidence="4 5">
    <name type="scientific">Streptomyces chisholmiae</name>
    <dbReference type="NCBI Taxonomy" id="3075540"/>
    <lineage>
        <taxon>Bacteria</taxon>
        <taxon>Bacillati</taxon>
        <taxon>Actinomycetota</taxon>
        <taxon>Actinomycetes</taxon>
        <taxon>Kitasatosporales</taxon>
        <taxon>Streptomycetaceae</taxon>
        <taxon>Streptomyces</taxon>
    </lineage>
</organism>
<feature type="compositionally biased region" description="Low complexity" evidence="1">
    <location>
        <begin position="44"/>
        <end position="61"/>
    </location>
</feature>
<evidence type="ECO:0000313" key="5">
    <source>
        <dbReference type="Proteomes" id="UP001183410"/>
    </source>
</evidence>
<gene>
    <name evidence="4" type="ORF">RM844_19930</name>
</gene>